<dbReference type="SUPFAM" id="SSF53850">
    <property type="entry name" value="Periplasmic binding protein-like II"/>
    <property type="match status" value="1"/>
</dbReference>
<comment type="caution">
    <text evidence="3">The sequence shown here is derived from an EMBL/GenBank/DDBJ whole genome shotgun (WGS) entry which is preliminary data.</text>
</comment>
<dbReference type="PANTHER" id="PTHR42928">
    <property type="entry name" value="TRICARBOXYLATE-BINDING PROTEIN"/>
    <property type="match status" value="1"/>
</dbReference>
<dbReference type="EMBL" id="VLTJ01000024">
    <property type="protein sequence ID" value="TSH94469.1"/>
    <property type="molecule type" value="Genomic_DNA"/>
</dbReference>
<dbReference type="InterPro" id="IPR042100">
    <property type="entry name" value="Bug_dom1"/>
</dbReference>
<keyword evidence="4" id="KW-1185">Reference proteome</keyword>
<dbReference type="PIRSF" id="PIRSF017082">
    <property type="entry name" value="YflP"/>
    <property type="match status" value="1"/>
</dbReference>
<gene>
    <name evidence="3" type="ORF">FOZ76_12135</name>
</gene>
<reference evidence="3 4" key="1">
    <citation type="submission" date="2019-07" db="EMBL/GenBank/DDBJ databases">
        <title>Qingshengfaniella alkalisoli gen. nov., sp. nov., isolated from saline soil.</title>
        <authorList>
            <person name="Xu L."/>
            <person name="Huang X.-X."/>
            <person name="Sun J.-Q."/>
        </authorList>
    </citation>
    <scope>NUCLEOTIDE SEQUENCE [LARGE SCALE GENOMIC DNA]</scope>
    <source>
        <strain evidence="3 4">DSM 27279</strain>
    </source>
</reference>
<proteinExistence type="inferred from homology"/>
<accession>A0A556ANL0</accession>
<dbReference type="OrthoDB" id="8678477at2"/>
<dbReference type="Gene3D" id="3.40.190.10">
    <property type="entry name" value="Periplasmic binding protein-like II"/>
    <property type="match status" value="1"/>
</dbReference>
<sequence length="334" mass="35260">MRDPGRFARRRRMLLAAGACLISPVPALHARQEPDYPSRPIVLVVPNTPGSSVDTMSRRISAPMSASLGQPIVIENNAGSGGVIGVQQILRAPRDGHTIGVVSNNFSISPYLYKLPYDPVRDIVPISILSSGPLVLTVNPGLPVDTLQELLALARSRTGKTSLTFGSAGLGSVPHLAGALLTTLSGVELLHVPYKGMSTYITDLMSGQIDIGFMPTAAAVPLVRRGSLRPIAVTAARRAASFPDLPTIAEAGLPGYELDGSLAAIAAAGTPPAVMQRLNTAIVDAMHSPEVTQYANEQGTDIVGSTMEQAQRWFARDFEVYGKLAQRIGLNPAN</sequence>
<evidence type="ECO:0000313" key="3">
    <source>
        <dbReference type="EMBL" id="TSH94469.1"/>
    </source>
</evidence>
<organism evidence="3 4">
    <name type="scientific">Verticiella sediminum</name>
    <dbReference type="NCBI Taxonomy" id="1247510"/>
    <lineage>
        <taxon>Bacteria</taxon>
        <taxon>Pseudomonadati</taxon>
        <taxon>Pseudomonadota</taxon>
        <taxon>Betaproteobacteria</taxon>
        <taxon>Burkholderiales</taxon>
        <taxon>Alcaligenaceae</taxon>
        <taxon>Verticiella</taxon>
    </lineage>
</organism>
<evidence type="ECO:0000313" key="4">
    <source>
        <dbReference type="Proteomes" id="UP000318405"/>
    </source>
</evidence>
<dbReference type="CDD" id="cd13578">
    <property type="entry name" value="PBP2_Bug27"/>
    <property type="match status" value="1"/>
</dbReference>
<evidence type="ECO:0000256" key="1">
    <source>
        <dbReference type="ARBA" id="ARBA00006987"/>
    </source>
</evidence>
<protein>
    <submittedName>
        <fullName evidence="3">Tripartite tricarboxylate transporter substrate binding protein</fullName>
    </submittedName>
</protein>
<dbReference type="InterPro" id="IPR005064">
    <property type="entry name" value="BUG"/>
</dbReference>
<feature type="chain" id="PRO_5021826716" evidence="2">
    <location>
        <begin position="30"/>
        <end position="334"/>
    </location>
</feature>
<dbReference type="Gene3D" id="3.40.190.150">
    <property type="entry name" value="Bordetella uptake gene, domain 1"/>
    <property type="match status" value="1"/>
</dbReference>
<name>A0A556ANL0_9BURK</name>
<evidence type="ECO:0000256" key="2">
    <source>
        <dbReference type="SAM" id="SignalP"/>
    </source>
</evidence>
<dbReference type="Pfam" id="PF03401">
    <property type="entry name" value="TctC"/>
    <property type="match status" value="1"/>
</dbReference>
<keyword evidence="2" id="KW-0732">Signal</keyword>
<dbReference type="RefSeq" id="WP_143948530.1">
    <property type="nucleotide sequence ID" value="NZ_BAABMB010000001.1"/>
</dbReference>
<feature type="signal peptide" evidence="2">
    <location>
        <begin position="1"/>
        <end position="29"/>
    </location>
</feature>
<dbReference type="Proteomes" id="UP000318405">
    <property type="component" value="Unassembled WGS sequence"/>
</dbReference>
<comment type="similarity">
    <text evidence="1">Belongs to the UPF0065 (bug) family.</text>
</comment>
<dbReference type="PANTHER" id="PTHR42928:SF5">
    <property type="entry name" value="BLR1237 PROTEIN"/>
    <property type="match status" value="1"/>
</dbReference>
<dbReference type="AlphaFoldDB" id="A0A556ANL0"/>